<dbReference type="AlphaFoldDB" id="A0ABC9CRG8"/>
<feature type="signal peptide" evidence="2">
    <location>
        <begin position="1"/>
        <end position="25"/>
    </location>
</feature>
<sequence>MMSRSCCLAASLLLALAVAASAAAAASPDEDKRTIIPSDAQLDEEAARLLAAEGATLAAIWAAKKDMQAQALEAKPAGGVATLGVDDQSSSSGGGVDDDQSSSGEHGKEEGGSKEREKQGKSCLTKEECHKKKMLCGKGCTLSAHSKCAAKCTKSCVPTC</sequence>
<evidence type="ECO:0000256" key="1">
    <source>
        <dbReference type="SAM" id="MobiDB-lite"/>
    </source>
</evidence>
<feature type="region of interest" description="Disordered" evidence="1">
    <location>
        <begin position="79"/>
        <end position="124"/>
    </location>
</feature>
<name>A0ABC9CRG8_9POAL</name>
<evidence type="ECO:0000256" key="2">
    <source>
        <dbReference type="SAM" id="SignalP"/>
    </source>
</evidence>
<dbReference type="EMBL" id="OZ075140">
    <property type="protein sequence ID" value="CAL5024693.1"/>
    <property type="molecule type" value="Genomic_DNA"/>
</dbReference>
<feature type="compositionally biased region" description="Basic and acidic residues" evidence="1">
    <location>
        <begin position="105"/>
        <end position="124"/>
    </location>
</feature>
<evidence type="ECO:0000313" key="3">
    <source>
        <dbReference type="EMBL" id="CAL5024693.1"/>
    </source>
</evidence>
<organism evidence="3 4">
    <name type="scientific">Urochloa decumbens</name>
    <dbReference type="NCBI Taxonomy" id="240449"/>
    <lineage>
        <taxon>Eukaryota</taxon>
        <taxon>Viridiplantae</taxon>
        <taxon>Streptophyta</taxon>
        <taxon>Embryophyta</taxon>
        <taxon>Tracheophyta</taxon>
        <taxon>Spermatophyta</taxon>
        <taxon>Magnoliopsida</taxon>
        <taxon>Liliopsida</taxon>
        <taxon>Poales</taxon>
        <taxon>Poaceae</taxon>
        <taxon>PACMAD clade</taxon>
        <taxon>Panicoideae</taxon>
        <taxon>Panicodae</taxon>
        <taxon>Paniceae</taxon>
        <taxon>Melinidinae</taxon>
        <taxon>Urochloa</taxon>
    </lineage>
</organism>
<proteinExistence type="predicted"/>
<gene>
    <name evidence="3" type="ORF">URODEC1_LOCUS77670</name>
</gene>
<dbReference type="Proteomes" id="UP001497457">
    <property type="component" value="Chromosome 30rd"/>
</dbReference>
<reference evidence="3" key="1">
    <citation type="submission" date="2024-10" db="EMBL/GenBank/DDBJ databases">
        <authorList>
            <person name="Ryan C."/>
        </authorList>
    </citation>
    <scope>NUCLEOTIDE SEQUENCE [LARGE SCALE GENOMIC DNA]</scope>
</reference>
<protein>
    <submittedName>
        <fullName evidence="3">Uncharacterized protein</fullName>
    </submittedName>
</protein>
<accession>A0ABC9CRG8</accession>
<feature type="chain" id="PRO_5044778473" evidence="2">
    <location>
        <begin position="26"/>
        <end position="160"/>
    </location>
</feature>
<keyword evidence="4" id="KW-1185">Reference proteome</keyword>
<keyword evidence="2" id="KW-0732">Signal</keyword>
<evidence type="ECO:0000313" key="4">
    <source>
        <dbReference type="Proteomes" id="UP001497457"/>
    </source>
</evidence>